<reference evidence="2" key="1">
    <citation type="submission" date="2005-07" db="EMBL/GenBank/DDBJ databases">
        <title>Comparative analysis of the salivary transcripts from sand fly vectors of visceral leishmaniasis.</title>
        <authorList>
            <person name="Anderson J."/>
            <person name="Oliveira F."/>
            <person name="Kamhawi S."/>
            <person name="Reynoso D."/>
            <person name="Seitz A."/>
            <person name="Lawyer P."/>
            <person name="Rowton E."/>
            <person name="MyPham V."/>
            <person name="Garfield M."/>
            <person name="Valenzuela J.G."/>
        </authorList>
    </citation>
    <scope>NUCLEOTIDE SEQUENCE</scope>
</reference>
<feature type="signal peptide" evidence="1">
    <location>
        <begin position="1"/>
        <end position="20"/>
    </location>
</feature>
<dbReference type="VEuPathDB" id="VectorBase:PARGI1_006262"/>
<dbReference type="SUPFAM" id="SSF56973">
    <property type="entry name" value="Aerolisin/ETX pore-forming domain"/>
    <property type="match status" value="1"/>
</dbReference>
<dbReference type="AlphaFoldDB" id="Q0ZST5"/>
<dbReference type="CDD" id="cd20236">
    <property type="entry name" value="PFM_SP17-like"/>
    <property type="match status" value="1"/>
</dbReference>
<dbReference type="InterPro" id="IPR004991">
    <property type="entry name" value="Aerolysin-like"/>
</dbReference>
<accession>Q0ZST5</accession>
<organism evidence="2">
    <name type="scientific">Phlebotomus argentipes</name>
    <name type="common">Phlebotomine sand fly</name>
    <dbReference type="NCBI Taxonomy" id="94469"/>
    <lineage>
        <taxon>Eukaryota</taxon>
        <taxon>Metazoa</taxon>
        <taxon>Ecdysozoa</taxon>
        <taxon>Arthropoda</taxon>
        <taxon>Hexapoda</taxon>
        <taxon>Insecta</taxon>
        <taxon>Pterygota</taxon>
        <taxon>Neoptera</taxon>
        <taxon>Endopterygota</taxon>
        <taxon>Diptera</taxon>
        <taxon>Nematocera</taxon>
        <taxon>Psychodoidea</taxon>
        <taxon>Psychodidae</taxon>
        <taxon>Phlebotomus</taxon>
        <taxon>Euphlebotomus</taxon>
    </lineage>
</organism>
<dbReference type="Pfam" id="PF03318">
    <property type="entry name" value="ETX_MTX2"/>
    <property type="match status" value="1"/>
</dbReference>
<name>Q0ZST5_PHLAR</name>
<dbReference type="EMBL" id="DQ136161">
    <property type="protein sequence ID" value="ABA12146.1"/>
    <property type="molecule type" value="mRNA"/>
</dbReference>
<reference evidence="2" key="2">
    <citation type="journal article" date="2006" name="BMC Genomics">
        <title>Comparative salivary gland transcriptomics of sandfly vectors of visceral leishmaniasis.</title>
        <authorList>
            <person name="Anderson J.M."/>
            <person name="Oliveira F."/>
            <person name="Kamhawi S."/>
            <person name="Mans B.J."/>
            <person name="Reynoso D."/>
            <person name="Seitz A.E."/>
            <person name="Lawyer P."/>
            <person name="Garfield M."/>
            <person name="Pham M."/>
            <person name="Valenzuela J.G."/>
        </authorList>
    </citation>
    <scope>NUCLEOTIDE SEQUENCE</scope>
</reference>
<feature type="chain" id="PRO_5004179527" evidence="1">
    <location>
        <begin position="21"/>
        <end position="282"/>
    </location>
</feature>
<sequence length="282" mass="32225">MASVTGYCVLLLLSSCLVLGSIQINNNFGDFPKLLAFLGNAIKSEKSPDGLLYERYRLTIDVDKVIINKISSILKKSEVIKDKELLRTGVFIVKNTGNSQVEAQSQSYMYKKIHTDSISIANTKGLTGAIKIPMIDHFGPTVTFSNTKTTSQIDTTEEWVTVPPQKVQLKPKTQMKVKYNLYREELVQKYNLDFLVARNSTFIVTRGLSYAFSGIERIRQDKLYLLRFIRLMHLKGKKFNDSKSIEYDFKNKRLLIKDYVVTRKVVKDIVEVSFGDEEPVEQ</sequence>
<dbReference type="GeneID" id="132255564"/>
<dbReference type="Gene3D" id="2.170.15.10">
    <property type="entry name" value="Proaerolysin, chain A, domain 3"/>
    <property type="match status" value="1"/>
</dbReference>
<keyword evidence="1" id="KW-0732">Signal</keyword>
<proteinExistence type="evidence at transcript level"/>
<protein>
    <submittedName>
        <fullName evidence="2">30 kDa salivary protein SP15</fullName>
    </submittedName>
</protein>
<evidence type="ECO:0000313" key="2">
    <source>
        <dbReference type="EMBL" id="ABA12146.1"/>
    </source>
</evidence>
<dbReference type="RefSeq" id="XP_059607636.1">
    <property type="nucleotide sequence ID" value="XM_059751653.1"/>
</dbReference>
<evidence type="ECO:0000256" key="1">
    <source>
        <dbReference type="SAM" id="SignalP"/>
    </source>
</evidence>